<sequence length="141" mass="16791">MSFRKMFVEKIKEDNNEATTELRNKRAANLHAKEFLDKYIADLKVDLEDEKEVATNFDLYETHKVFRVTLNSNNILFIPKLWSDNLQDELKFEFRVMGTNKTEELKIEGDKFKSFHFDEFLGEELMDLYLEYTFGKTLGNQ</sequence>
<comment type="caution">
    <text evidence="1">The sequence shown here is derived from an EMBL/GenBank/DDBJ whole genome shotgun (WGS) entry which is preliminary data.</text>
</comment>
<dbReference type="AlphaFoldDB" id="A0A845DU65"/>
<reference evidence="1 2" key="1">
    <citation type="submission" date="2019-11" db="EMBL/GenBank/DDBJ databases">
        <title>Genome sequences of 17 halophilic strains isolated from different environments.</title>
        <authorList>
            <person name="Furrow R.E."/>
        </authorList>
    </citation>
    <scope>NUCLEOTIDE SEQUENCE [LARGE SCALE GENOMIC DNA]</scope>
    <source>
        <strain evidence="1 2">22511_23_Filter</strain>
    </source>
</reference>
<evidence type="ECO:0000313" key="1">
    <source>
        <dbReference type="EMBL" id="MYL20055.1"/>
    </source>
</evidence>
<dbReference type="Proteomes" id="UP000460949">
    <property type="component" value="Unassembled WGS sequence"/>
</dbReference>
<dbReference type="EMBL" id="WMET01000001">
    <property type="protein sequence ID" value="MYL20055.1"/>
    <property type="molecule type" value="Genomic_DNA"/>
</dbReference>
<proteinExistence type="predicted"/>
<gene>
    <name evidence="1" type="ORF">GLW04_09170</name>
</gene>
<dbReference type="RefSeq" id="WP_160836370.1">
    <property type="nucleotide sequence ID" value="NZ_WMET01000001.1"/>
</dbReference>
<evidence type="ECO:0000313" key="2">
    <source>
        <dbReference type="Proteomes" id="UP000460949"/>
    </source>
</evidence>
<name>A0A845DU65_9BACI</name>
<organism evidence="1 2">
    <name type="scientific">Halobacillus litoralis</name>
    <dbReference type="NCBI Taxonomy" id="45668"/>
    <lineage>
        <taxon>Bacteria</taxon>
        <taxon>Bacillati</taxon>
        <taxon>Bacillota</taxon>
        <taxon>Bacilli</taxon>
        <taxon>Bacillales</taxon>
        <taxon>Bacillaceae</taxon>
        <taxon>Halobacillus</taxon>
    </lineage>
</organism>
<accession>A0A845DU65</accession>
<protein>
    <submittedName>
        <fullName evidence="1">Uncharacterized protein</fullName>
    </submittedName>
</protein>